<sequence>MTASYRIGAGSGFAGDRIEPAATLAERCDLDALVFECLAERTIGLAHQRMTHEDAAGFDPAFLQRLRAVLPTLPAKTKLLTNAGAADPRGLAREIQRELAEHAHPRSLSIAAVFGDDVIDVLPGSAQILGTDMTVADLGDRIVSANAYIGAAAAVAALDEGADIVVTGRMGDAALFAAPILHHFNADPDSPDAAAAPTLIGHLLECAGQLTGGYFADGIRKTVPDLAHLGFPFAGVESDGSAEFRKPENTGGVLSRETVLEQLLYEIDDPRCYQTPDTTLDFTPVLIQETGPNRVRVSGVRSTGRPQQLKVSIGVMDGYLAAGSIAYAGHAALERAQLALAIVSERWESVHDRPASELRLDLQGANSLRPWTQPPHAPAEVRARIGIRSFDPGVPALLRRELESLYTNGPSGGGGVEFSSSQTVGIVSALIDRDLVQPRFEMMR</sequence>
<dbReference type="InterPro" id="IPR010839">
    <property type="entry name" value="AtuA_N"/>
</dbReference>
<name>A0ABZ0SM68_9MICO</name>
<evidence type="ECO:0000313" key="3">
    <source>
        <dbReference type="Proteomes" id="UP001323798"/>
    </source>
</evidence>
<dbReference type="PANTHER" id="PTHR47472">
    <property type="entry name" value="PROPIONYL-COA CARBOXYLASE"/>
    <property type="match status" value="1"/>
</dbReference>
<gene>
    <name evidence="2" type="ORF">SM116_16610</name>
</gene>
<dbReference type="Pfam" id="PF07287">
    <property type="entry name" value="AtuA"/>
    <property type="match status" value="1"/>
</dbReference>
<dbReference type="PANTHER" id="PTHR47472:SF1">
    <property type="entry name" value="DUF1446-DOMAIN-CONTAINING PROTEIN"/>
    <property type="match status" value="1"/>
</dbReference>
<reference evidence="2 3" key="1">
    <citation type="submission" date="2023-11" db="EMBL/GenBank/DDBJ databases">
        <title>Genome sequence of Microbacterium rhizosphaerae KACC 19337.</title>
        <authorList>
            <person name="Choi H."/>
            <person name="Kim S."/>
            <person name="Kim Y."/>
            <person name="Kwon S.-W."/>
            <person name="Heo J."/>
        </authorList>
    </citation>
    <scope>NUCLEOTIDE SEQUENCE [LARGE SCALE GENOMIC DNA]</scope>
    <source>
        <strain evidence="2 3">KACC 19337</strain>
    </source>
</reference>
<protein>
    <submittedName>
        <fullName evidence="2">Acyclic terpene utilization AtuA family protein</fullName>
    </submittedName>
</protein>
<organism evidence="2 3">
    <name type="scientific">Microbacterium rhizosphaerae</name>
    <dbReference type="NCBI Taxonomy" id="1678237"/>
    <lineage>
        <taxon>Bacteria</taxon>
        <taxon>Bacillati</taxon>
        <taxon>Actinomycetota</taxon>
        <taxon>Actinomycetes</taxon>
        <taxon>Micrococcales</taxon>
        <taxon>Microbacteriaceae</taxon>
        <taxon>Microbacterium</taxon>
    </lineage>
</organism>
<dbReference type="EMBL" id="CP139368">
    <property type="protein sequence ID" value="WPR89361.1"/>
    <property type="molecule type" value="Genomic_DNA"/>
</dbReference>
<evidence type="ECO:0000259" key="1">
    <source>
        <dbReference type="Pfam" id="PF07287"/>
    </source>
</evidence>
<feature type="domain" description="Acyclic terpene utilisation N-terminal" evidence="1">
    <location>
        <begin position="6"/>
        <end position="441"/>
    </location>
</feature>
<dbReference type="RefSeq" id="WP_320942077.1">
    <property type="nucleotide sequence ID" value="NZ_BAABEU010000001.1"/>
</dbReference>
<accession>A0ABZ0SM68</accession>
<proteinExistence type="predicted"/>
<keyword evidence="3" id="KW-1185">Reference proteome</keyword>
<dbReference type="Proteomes" id="UP001323798">
    <property type="component" value="Chromosome"/>
</dbReference>
<evidence type="ECO:0000313" key="2">
    <source>
        <dbReference type="EMBL" id="WPR89361.1"/>
    </source>
</evidence>